<protein>
    <submittedName>
        <fullName evidence="2">Putative membrane protein</fullName>
    </submittedName>
</protein>
<reference evidence="2 3" key="1">
    <citation type="submission" date="2017-07" db="EMBL/GenBank/DDBJ databases">
        <title>Phylogenetic study on the rhizospheric bacterium Ochrobactrum sp. A44.</title>
        <authorList>
            <person name="Krzyzanowska D.M."/>
            <person name="Ossowicki A."/>
            <person name="Rajewska M."/>
            <person name="Maciag T."/>
            <person name="Kaczynski Z."/>
            <person name="Czerwicka M."/>
            <person name="Jafra S."/>
        </authorList>
    </citation>
    <scope>NUCLEOTIDE SEQUENCE [LARGE SCALE GENOMIC DNA]</scope>
    <source>
        <strain evidence="2 3">CCUG 30717</strain>
    </source>
</reference>
<dbReference type="AlphaFoldDB" id="A0A256G692"/>
<keyword evidence="1" id="KW-0472">Membrane</keyword>
<dbReference type="Proteomes" id="UP000216188">
    <property type="component" value="Unassembled WGS sequence"/>
</dbReference>
<proteinExistence type="predicted"/>
<evidence type="ECO:0000256" key="1">
    <source>
        <dbReference type="SAM" id="Phobius"/>
    </source>
</evidence>
<organism evidence="2 3">
    <name type="scientific">Brucella pseudogrignonensis</name>
    <dbReference type="NCBI Taxonomy" id="419475"/>
    <lineage>
        <taxon>Bacteria</taxon>
        <taxon>Pseudomonadati</taxon>
        <taxon>Pseudomonadota</taxon>
        <taxon>Alphaproteobacteria</taxon>
        <taxon>Hyphomicrobiales</taxon>
        <taxon>Brucellaceae</taxon>
        <taxon>Brucella/Ochrobactrum group</taxon>
        <taxon>Brucella</taxon>
    </lineage>
</organism>
<comment type="caution">
    <text evidence="2">The sequence shown here is derived from an EMBL/GenBank/DDBJ whole genome shotgun (WGS) entry which is preliminary data.</text>
</comment>
<sequence length="39" mass="4698">MLYFLIIEGIIIAALSYLVTMLAWKEIKYQRNHTRRLQS</sequence>
<keyword evidence="3" id="KW-1185">Reference proteome</keyword>
<keyword evidence="1" id="KW-0812">Transmembrane</keyword>
<name>A0A256G692_9HYPH</name>
<keyword evidence="1" id="KW-1133">Transmembrane helix</keyword>
<gene>
    <name evidence="2" type="ORF">CEV34_4308</name>
</gene>
<dbReference type="EMBL" id="NNRM01000044">
    <property type="protein sequence ID" value="OYR22476.1"/>
    <property type="molecule type" value="Genomic_DNA"/>
</dbReference>
<accession>A0A256G692</accession>
<feature type="transmembrane region" description="Helical" evidence="1">
    <location>
        <begin position="6"/>
        <end position="24"/>
    </location>
</feature>
<evidence type="ECO:0000313" key="3">
    <source>
        <dbReference type="Proteomes" id="UP000216188"/>
    </source>
</evidence>
<evidence type="ECO:0000313" key="2">
    <source>
        <dbReference type="EMBL" id="OYR22476.1"/>
    </source>
</evidence>